<feature type="coiled-coil region" evidence="1">
    <location>
        <begin position="125"/>
        <end position="195"/>
    </location>
</feature>
<sequence length="232" mass="28713">MADDEWTYRRRRIPITKRWGPCKRTYWVPVDEHYTGNDGRRGWTFSRTLGLDPDALPERRRLYILDDEDEPREYAGFRELVGVDRAGHEERGHGRQPEEGWNAVWPWQAPVPWNVLDPAIAEDLQELENMRAQRHQERMDQHNQEINEIDGRAFQHIQRMQENLQDEGDEGRLRRLRAELAAEDENQRRRQEEDEIRERIVQRDRRERYHRDQERERWARRRERLYRRRERW</sequence>
<name>W9Y636_9EURO</name>
<reference evidence="2 3" key="1">
    <citation type="submission" date="2013-03" db="EMBL/GenBank/DDBJ databases">
        <title>The Genome Sequence of Capronia epimyces CBS 606.96.</title>
        <authorList>
            <consortium name="The Broad Institute Genomics Platform"/>
            <person name="Cuomo C."/>
            <person name="de Hoog S."/>
            <person name="Gorbushina A."/>
            <person name="Walker B."/>
            <person name="Young S.K."/>
            <person name="Zeng Q."/>
            <person name="Gargeya S."/>
            <person name="Fitzgerald M."/>
            <person name="Haas B."/>
            <person name="Abouelleil A."/>
            <person name="Allen A.W."/>
            <person name="Alvarado L."/>
            <person name="Arachchi H.M."/>
            <person name="Berlin A.M."/>
            <person name="Chapman S.B."/>
            <person name="Gainer-Dewar J."/>
            <person name="Goldberg J."/>
            <person name="Griggs A."/>
            <person name="Gujja S."/>
            <person name="Hansen M."/>
            <person name="Howarth C."/>
            <person name="Imamovic A."/>
            <person name="Ireland A."/>
            <person name="Larimer J."/>
            <person name="McCowan C."/>
            <person name="Murphy C."/>
            <person name="Pearson M."/>
            <person name="Poon T.W."/>
            <person name="Priest M."/>
            <person name="Roberts A."/>
            <person name="Saif S."/>
            <person name="Shea T."/>
            <person name="Sisk P."/>
            <person name="Sykes S."/>
            <person name="Wortman J."/>
            <person name="Nusbaum C."/>
            <person name="Birren B."/>
        </authorList>
    </citation>
    <scope>NUCLEOTIDE SEQUENCE [LARGE SCALE GENOMIC DNA]</scope>
    <source>
        <strain evidence="2 3">CBS 606.96</strain>
    </source>
</reference>
<protein>
    <submittedName>
        <fullName evidence="2">Uncharacterized protein</fullName>
    </submittedName>
</protein>
<dbReference type="EMBL" id="AMGY01000004">
    <property type="protein sequence ID" value="EXJ85100.1"/>
    <property type="molecule type" value="Genomic_DNA"/>
</dbReference>
<keyword evidence="1" id="KW-0175">Coiled coil</keyword>
<accession>W9Y636</accession>
<comment type="caution">
    <text evidence="2">The sequence shown here is derived from an EMBL/GenBank/DDBJ whole genome shotgun (WGS) entry which is preliminary data.</text>
</comment>
<organism evidence="2 3">
    <name type="scientific">Capronia epimyces CBS 606.96</name>
    <dbReference type="NCBI Taxonomy" id="1182542"/>
    <lineage>
        <taxon>Eukaryota</taxon>
        <taxon>Fungi</taxon>
        <taxon>Dikarya</taxon>
        <taxon>Ascomycota</taxon>
        <taxon>Pezizomycotina</taxon>
        <taxon>Eurotiomycetes</taxon>
        <taxon>Chaetothyriomycetidae</taxon>
        <taxon>Chaetothyriales</taxon>
        <taxon>Herpotrichiellaceae</taxon>
        <taxon>Capronia</taxon>
    </lineage>
</organism>
<dbReference type="Proteomes" id="UP000019478">
    <property type="component" value="Unassembled WGS sequence"/>
</dbReference>
<dbReference type="OrthoDB" id="4142560at2759"/>
<evidence type="ECO:0000313" key="3">
    <source>
        <dbReference type="Proteomes" id="UP000019478"/>
    </source>
</evidence>
<dbReference type="AlphaFoldDB" id="W9Y636"/>
<evidence type="ECO:0000313" key="2">
    <source>
        <dbReference type="EMBL" id="EXJ85100.1"/>
    </source>
</evidence>
<dbReference type="HOGENOM" id="CLU_1245402_0_0_1"/>
<keyword evidence="3" id="KW-1185">Reference proteome</keyword>
<dbReference type="RefSeq" id="XP_007734085.1">
    <property type="nucleotide sequence ID" value="XM_007735895.1"/>
</dbReference>
<dbReference type="GeneID" id="19169885"/>
<evidence type="ECO:0000256" key="1">
    <source>
        <dbReference type="SAM" id="Coils"/>
    </source>
</evidence>
<proteinExistence type="predicted"/>
<gene>
    <name evidence="2" type="ORF">A1O3_05775</name>
</gene>